<dbReference type="EMBL" id="JADGJD010000116">
    <property type="protein sequence ID" value="KAJ3054783.1"/>
    <property type="molecule type" value="Genomic_DNA"/>
</dbReference>
<protein>
    <submittedName>
        <fullName evidence="2">Uncharacterized protein</fullName>
    </submittedName>
</protein>
<sequence length="307" mass="34235">MTARTPVEKLPLAARKNLRDDFENNRESLEKQISDLLGEQWKIDVNPNLLYAYADADSWAANNPGSCIKGYVEGAIWQLKRFVESHGADGAAEINRVASTHTITIAPDVEKKNSYCGVDIADGVLRILFTEGNLGTNIDYALEKLEPAVNEASKAGEENGLSYSTRNGIRAEWTSQLEELKKKLVTQLHNDALELIPNFEANAAALKAAGKNASREDWEERLGVFTRNYFEGLEWQLRNKNFANDDMLYEGFNEAVSTGKIGFRVVDKIEKSYGEVVIEDGVLWIQVKPDTFGVNIDYIAEGIVDLL</sequence>
<keyword evidence="3" id="KW-1185">Reference proteome</keyword>
<gene>
    <name evidence="2" type="ORF">HK097_000827</name>
</gene>
<comment type="caution">
    <text evidence="2">The sequence shown here is derived from an EMBL/GenBank/DDBJ whole genome shotgun (WGS) entry which is preliminary data.</text>
</comment>
<accession>A0AAD5SHR0</accession>
<keyword evidence="1" id="KW-0175">Coiled coil</keyword>
<reference evidence="2" key="1">
    <citation type="submission" date="2020-05" db="EMBL/GenBank/DDBJ databases">
        <title>Phylogenomic resolution of chytrid fungi.</title>
        <authorList>
            <person name="Stajich J.E."/>
            <person name="Amses K."/>
            <person name="Simmons R."/>
            <person name="Seto K."/>
            <person name="Myers J."/>
            <person name="Bonds A."/>
            <person name="Quandt C.A."/>
            <person name="Barry K."/>
            <person name="Liu P."/>
            <person name="Grigoriev I."/>
            <person name="Longcore J.E."/>
            <person name="James T.Y."/>
        </authorList>
    </citation>
    <scope>NUCLEOTIDE SEQUENCE</scope>
    <source>
        <strain evidence="2">JEL0318</strain>
    </source>
</reference>
<organism evidence="2 3">
    <name type="scientific">Rhizophlyctis rosea</name>
    <dbReference type="NCBI Taxonomy" id="64517"/>
    <lineage>
        <taxon>Eukaryota</taxon>
        <taxon>Fungi</taxon>
        <taxon>Fungi incertae sedis</taxon>
        <taxon>Chytridiomycota</taxon>
        <taxon>Chytridiomycota incertae sedis</taxon>
        <taxon>Chytridiomycetes</taxon>
        <taxon>Rhizophlyctidales</taxon>
        <taxon>Rhizophlyctidaceae</taxon>
        <taxon>Rhizophlyctis</taxon>
    </lineage>
</organism>
<dbReference type="AlphaFoldDB" id="A0AAD5SHR0"/>
<evidence type="ECO:0000313" key="3">
    <source>
        <dbReference type="Proteomes" id="UP001212841"/>
    </source>
</evidence>
<evidence type="ECO:0000313" key="2">
    <source>
        <dbReference type="EMBL" id="KAJ3054783.1"/>
    </source>
</evidence>
<proteinExistence type="predicted"/>
<name>A0AAD5SHR0_9FUNG</name>
<feature type="coiled-coil region" evidence="1">
    <location>
        <begin position="12"/>
        <end position="39"/>
    </location>
</feature>
<evidence type="ECO:0000256" key="1">
    <source>
        <dbReference type="SAM" id="Coils"/>
    </source>
</evidence>
<dbReference type="Proteomes" id="UP001212841">
    <property type="component" value="Unassembled WGS sequence"/>
</dbReference>